<dbReference type="InterPro" id="IPR000644">
    <property type="entry name" value="CBS_dom"/>
</dbReference>
<feature type="domain" description="CBS" evidence="2">
    <location>
        <begin position="102"/>
        <end position="160"/>
    </location>
</feature>
<dbReference type="SMART" id="SM00116">
    <property type="entry name" value="CBS"/>
    <property type="match status" value="2"/>
</dbReference>
<name>A0A382YGQ6_9ZZZZ</name>
<dbReference type="AlphaFoldDB" id="A0A382YGQ6"/>
<dbReference type="SUPFAM" id="SSF54631">
    <property type="entry name" value="CBS-domain pair"/>
    <property type="match status" value="1"/>
</dbReference>
<dbReference type="InterPro" id="IPR046342">
    <property type="entry name" value="CBS_dom_sf"/>
</dbReference>
<protein>
    <recommendedName>
        <fullName evidence="2">CBS domain-containing protein</fullName>
    </recommendedName>
</protein>
<dbReference type="PANTHER" id="PTHR48108">
    <property type="entry name" value="CBS DOMAIN-CONTAINING PROTEIN CBSX2, CHLOROPLASTIC"/>
    <property type="match status" value="1"/>
</dbReference>
<evidence type="ECO:0000256" key="1">
    <source>
        <dbReference type="ARBA" id="ARBA00022737"/>
    </source>
</evidence>
<dbReference type="PANTHER" id="PTHR48108:SF26">
    <property type="entry name" value="CBS DOMAIN-CONTAINING PROTEIN DDB_G0289609"/>
    <property type="match status" value="1"/>
</dbReference>
<dbReference type="InterPro" id="IPR051462">
    <property type="entry name" value="CBS_domain-containing"/>
</dbReference>
<organism evidence="3">
    <name type="scientific">marine metagenome</name>
    <dbReference type="NCBI Taxonomy" id="408172"/>
    <lineage>
        <taxon>unclassified sequences</taxon>
        <taxon>metagenomes</taxon>
        <taxon>ecological metagenomes</taxon>
    </lineage>
</organism>
<keyword evidence="1" id="KW-0677">Repeat</keyword>
<dbReference type="Pfam" id="PF00571">
    <property type="entry name" value="CBS"/>
    <property type="match status" value="2"/>
</dbReference>
<dbReference type="CDD" id="cd02205">
    <property type="entry name" value="CBS_pair_SF"/>
    <property type="match status" value="1"/>
</dbReference>
<dbReference type="Gene3D" id="3.10.580.10">
    <property type="entry name" value="CBS-domain"/>
    <property type="match status" value="1"/>
</dbReference>
<dbReference type="PROSITE" id="PS51371">
    <property type="entry name" value="CBS"/>
    <property type="match status" value="1"/>
</dbReference>
<proteinExistence type="predicted"/>
<evidence type="ECO:0000259" key="2">
    <source>
        <dbReference type="PROSITE" id="PS51371"/>
    </source>
</evidence>
<sequence>MYDIFDDEIDEMYENKGKAGIKLGKGISPKDPLESLTQEKFIVLNEQATLQEAIINIQKYPIGCVLLENNQYISGIFTERDIVQKIVGKRYNLDEECIANYMTKNPDVLHLQDPIAFALNKMISGGYRHIPIVDENKIPIGVIAMQDIINSLGDYFFDDIVNLPPTPLRDQTQREGG</sequence>
<reference evidence="3" key="1">
    <citation type="submission" date="2018-05" db="EMBL/GenBank/DDBJ databases">
        <authorList>
            <person name="Lanie J.A."/>
            <person name="Ng W.-L."/>
            <person name="Kazmierczak K.M."/>
            <person name="Andrzejewski T.M."/>
            <person name="Davidsen T.M."/>
            <person name="Wayne K.J."/>
            <person name="Tettelin H."/>
            <person name="Glass J.I."/>
            <person name="Rusch D."/>
            <person name="Podicherti R."/>
            <person name="Tsui H.-C.T."/>
            <person name="Winkler M.E."/>
        </authorList>
    </citation>
    <scope>NUCLEOTIDE SEQUENCE</scope>
</reference>
<gene>
    <name evidence="3" type="ORF">METZ01_LOCUS435124</name>
</gene>
<evidence type="ECO:0000313" key="3">
    <source>
        <dbReference type="EMBL" id="SVD82270.1"/>
    </source>
</evidence>
<accession>A0A382YGQ6</accession>
<dbReference type="EMBL" id="UINC01175582">
    <property type="protein sequence ID" value="SVD82270.1"/>
    <property type="molecule type" value="Genomic_DNA"/>
</dbReference>